<proteinExistence type="predicted"/>
<dbReference type="OrthoDB" id="9813285at2"/>
<name>A0A3A9JL02_9PROT</name>
<dbReference type="Gene3D" id="3.30.420.10">
    <property type="entry name" value="Ribonuclease H-like superfamily/Ribonuclease H"/>
    <property type="match status" value="1"/>
</dbReference>
<feature type="compositionally biased region" description="Polar residues" evidence="1">
    <location>
        <begin position="93"/>
        <end position="102"/>
    </location>
</feature>
<evidence type="ECO:0000259" key="2">
    <source>
        <dbReference type="Pfam" id="PF13683"/>
    </source>
</evidence>
<evidence type="ECO:0000313" key="3">
    <source>
        <dbReference type="EMBL" id="RKJ97865.1"/>
    </source>
</evidence>
<evidence type="ECO:0000313" key="5">
    <source>
        <dbReference type="Proteomes" id="UP000274097"/>
    </source>
</evidence>
<dbReference type="Pfam" id="PF13683">
    <property type="entry name" value="rve_3"/>
    <property type="match status" value="1"/>
</dbReference>
<reference evidence="3 6" key="1">
    <citation type="submission" date="2018-09" db="EMBL/GenBank/DDBJ databases">
        <title>Roseomonas sp. nov., isolated from feces of Tibetan antelopes in the Qinghai-Tibet plateau, China.</title>
        <authorList>
            <person name="Tian Z."/>
        </authorList>
    </citation>
    <scope>NUCLEOTIDE SEQUENCE [LARGE SCALE GENOMIC DNA]</scope>
    <source>
        <strain evidence="4 5">Z23</strain>
        <strain evidence="3 6">Z24</strain>
    </source>
</reference>
<dbReference type="AlphaFoldDB" id="A0A3A9JL02"/>
<dbReference type="InParanoid" id="A0A3A9JL02"/>
<gene>
    <name evidence="3" type="ORF">D6Z83_28110</name>
    <name evidence="4" type="ORF">EBE87_28255</name>
</gene>
<dbReference type="GO" id="GO:0015074">
    <property type="term" value="P:DNA integration"/>
    <property type="evidence" value="ECO:0007669"/>
    <property type="project" value="InterPro"/>
</dbReference>
<dbReference type="InterPro" id="IPR012337">
    <property type="entry name" value="RNaseH-like_sf"/>
</dbReference>
<accession>A0A3A9JL02</accession>
<feature type="region of interest" description="Disordered" evidence="1">
    <location>
        <begin position="80"/>
        <end position="102"/>
    </location>
</feature>
<comment type="caution">
    <text evidence="3">The sequence shown here is derived from an EMBL/GenBank/DDBJ whole genome shotgun (WGS) entry which is preliminary data.</text>
</comment>
<dbReference type="EMBL" id="RAQU01000456">
    <property type="protein sequence ID" value="RKJ97865.1"/>
    <property type="molecule type" value="Genomic_DNA"/>
</dbReference>
<feature type="domain" description="Integrase catalytic" evidence="2">
    <location>
        <begin position="27"/>
        <end position="87"/>
    </location>
</feature>
<dbReference type="Proteomes" id="UP000278036">
    <property type="component" value="Unassembled WGS sequence"/>
</dbReference>
<dbReference type="Proteomes" id="UP000274097">
    <property type="component" value="Unassembled WGS sequence"/>
</dbReference>
<dbReference type="SUPFAM" id="SSF53098">
    <property type="entry name" value="Ribonuclease H-like"/>
    <property type="match status" value="1"/>
</dbReference>
<dbReference type="GO" id="GO:0003676">
    <property type="term" value="F:nucleic acid binding"/>
    <property type="evidence" value="ECO:0007669"/>
    <property type="project" value="InterPro"/>
</dbReference>
<dbReference type="EMBL" id="RFLX01000147">
    <property type="protein sequence ID" value="RMI13769.1"/>
    <property type="molecule type" value="Genomic_DNA"/>
</dbReference>
<protein>
    <recommendedName>
        <fullName evidence="2">Integrase catalytic domain-containing protein</fullName>
    </recommendedName>
</protein>
<dbReference type="InterPro" id="IPR001584">
    <property type="entry name" value="Integrase_cat-core"/>
</dbReference>
<dbReference type="InterPro" id="IPR036397">
    <property type="entry name" value="RNaseH_sf"/>
</dbReference>
<keyword evidence="5" id="KW-1185">Reference proteome</keyword>
<evidence type="ECO:0000256" key="1">
    <source>
        <dbReference type="SAM" id="MobiDB-lite"/>
    </source>
</evidence>
<evidence type="ECO:0000313" key="4">
    <source>
        <dbReference type="EMBL" id="RMI13769.1"/>
    </source>
</evidence>
<sequence>MARPQWLRLYRPRNAGLRDGLHLVPCFTPVRSPESNGISEAFVKTLKRDYARICPRPDAAAVLQQIPEWITDYNENHPHKGLRMRSPREFNGAQPQPASYPV</sequence>
<evidence type="ECO:0000313" key="6">
    <source>
        <dbReference type="Proteomes" id="UP000278036"/>
    </source>
</evidence>
<organism evidence="3 6">
    <name type="scientific">Teichococcus wenyumeiae</name>
    <dbReference type="NCBI Taxonomy" id="2478470"/>
    <lineage>
        <taxon>Bacteria</taxon>
        <taxon>Pseudomonadati</taxon>
        <taxon>Pseudomonadota</taxon>
        <taxon>Alphaproteobacteria</taxon>
        <taxon>Acetobacterales</taxon>
        <taxon>Roseomonadaceae</taxon>
        <taxon>Roseomonas</taxon>
    </lineage>
</organism>